<reference evidence="2" key="1">
    <citation type="submission" date="2020-08" db="EMBL/GenBank/DDBJ databases">
        <title>Multicomponent nature underlies the extraordinary mechanical properties of spider dragline silk.</title>
        <authorList>
            <person name="Kono N."/>
            <person name="Nakamura H."/>
            <person name="Mori M."/>
            <person name="Yoshida Y."/>
            <person name="Ohtoshi R."/>
            <person name="Malay A.D."/>
            <person name="Moran D.A.P."/>
            <person name="Tomita M."/>
            <person name="Numata K."/>
            <person name="Arakawa K."/>
        </authorList>
    </citation>
    <scope>NUCLEOTIDE SEQUENCE</scope>
</reference>
<evidence type="ECO:0000313" key="3">
    <source>
        <dbReference type="Proteomes" id="UP000887013"/>
    </source>
</evidence>
<protein>
    <submittedName>
        <fullName evidence="2">Uncharacterized protein</fullName>
    </submittedName>
</protein>
<feature type="region of interest" description="Disordered" evidence="1">
    <location>
        <begin position="65"/>
        <end position="87"/>
    </location>
</feature>
<sequence length="87" mass="9668">MGTALSSGVLLGRDIQNPHWEMAKSKTKIQGTSRVRGWEISSTGTTGSKRCFSFTFGFSRIPTTFSKPISKPNQRKISPENGKMQFQ</sequence>
<feature type="compositionally biased region" description="Polar residues" evidence="1">
    <location>
        <begin position="65"/>
        <end position="76"/>
    </location>
</feature>
<evidence type="ECO:0000256" key="1">
    <source>
        <dbReference type="SAM" id="MobiDB-lite"/>
    </source>
</evidence>
<dbReference type="AlphaFoldDB" id="A0A8X6Q8I3"/>
<evidence type="ECO:0000313" key="2">
    <source>
        <dbReference type="EMBL" id="GFU01426.1"/>
    </source>
</evidence>
<gene>
    <name evidence="2" type="ORF">NPIL_479211</name>
</gene>
<keyword evidence="3" id="KW-1185">Reference proteome</keyword>
<accession>A0A8X6Q8I3</accession>
<proteinExistence type="predicted"/>
<dbReference type="Proteomes" id="UP000887013">
    <property type="component" value="Unassembled WGS sequence"/>
</dbReference>
<organism evidence="2 3">
    <name type="scientific">Nephila pilipes</name>
    <name type="common">Giant wood spider</name>
    <name type="synonym">Nephila maculata</name>
    <dbReference type="NCBI Taxonomy" id="299642"/>
    <lineage>
        <taxon>Eukaryota</taxon>
        <taxon>Metazoa</taxon>
        <taxon>Ecdysozoa</taxon>
        <taxon>Arthropoda</taxon>
        <taxon>Chelicerata</taxon>
        <taxon>Arachnida</taxon>
        <taxon>Araneae</taxon>
        <taxon>Araneomorphae</taxon>
        <taxon>Entelegynae</taxon>
        <taxon>Araneoidea</taxon>
        <taxon>Nephilidae</taxon>
        <taxon>Nephila</taxon>
    </lineage>
</organism>
<comment type="caution">
    <text evidence="2">The sequence shown here is derived from an EMBL/GenBank/DDBJ whole genome shotgun (WGS) entry which is preliminary data.</text>
</comment>
<name>A0A8X6Q8I3_NEPPI</name>
<dbReference type="EMBL" id="BMAW01027278">
    <property type="protein sequence ID" value="GFU01426.1"/>
    <property type="molecule type" value="Genomic_DNA"/>
</dbReference>